<comment type="catalytic activity">
    <reaction evidence="7 8">
        <text>tRNA(Gly) + glycine + ATP = glycyl-tRNA(Gly) + AMP + diphosphate</text>
        <dbReference type="Rhea" id="RHEA:16013"/>
        <dbReference type="Rhea" id="RHEA-COMP:9664"/>
        <dbReference type="Rhea" id="RHEA-COMP:9683"/>
        <dbReference type="ChEBI" id="CHEBI:30616"/>
        <dbReference type="ChEBI" id="CHEBI:33019"/>
        <dbReference type="ChEBI" id="CHEBI:57305"/>
        <dbReference type="ChEBI" id="CHEBI:78442"/>
        <dbReference type="ChEBI" id="CHEBI:78522"/>
        <dbReference type="ChEBI" id="CHEBI:456215"/>
        <dbReference type="EC" id="6.1.1.14"/>
    </reaction>
</comment>
<comment type="subcellular location">
    <subcellularLocation>
        <location evidence="8">Cytoplasm</location>
    </subcellularLocation>
</comment>
<keyword evidence="10" id="KW-1185">Reference proteome</keyword>
<organism evidence="9 10">
    <name type="scientific">Oceanivirga miroungae</name>
    <dbReference type="NCBI Taxonomy" id="1130046"/>
    <lineage>
        <taxon>Bacteria</taxon>
        <taxon>Fusobacteriati</taxon>
        <taxon>Fusobacteriota</taxon>
        <taxon>Fusobacteriia</taxon>
        <taxon>Fusobacteriales</taxon>
        <taxon>Leptotrichiaceae</taxon>
        <taxon>Oceanivirga</taxon>
    </lineage>
</organism>
<keyword evidence="6 8" id="KW-0030">Aminoacyl-tRNA synthetase</keyword>
<dbReference type="Proteomes" id="UP000419017">
    <property type="component" value="Unassembled WGS sequence"/>
</dbReference>
<keyword evidence="5 8" id="KW-0648">Protein biosynthesis</keyword>
<dbReference type="AlphaFoldDB" id="A0A6I8MCR7"/>
<evidence type="ECO:0000256" key="2">
    <source>
        <dbReference type="ARBA" id="ARBA00022598"/>
    </source>
</evidence>
<evidence type="ECO:0000256" key="1">
    <source>
        <dbReference type="ARBA" id="ARBA00008226"/>
    </source>
</evidence>
<dbReference type="GO" id="GO:0006426">
    <property type="term" value="P:glycyl-tRNA aminoacylation"/>
    <property type="evidence" value="ECO:0007669"/>
    <property type="project" value="UniProtKB-UniRule"/>
</dbReference>
<dbReference type="RefSeq" id="WP_156683241.1">
    <property type="nucleotide sequence ID" value="NZ_CABWIB010000001.1"/>
</dbReference>
<keyword evidence="2 8" id="KW-0436">Ligase</keyword>
<sequence>MKLLFELGVEELPSRYIKKSEEALLNNVVEALEKNRVEVFNKKSFSTPRRLSFIIELSDVKKGLNEKKLGPSVSAAFKDGVATKALLGFLKSNNLDENDYKVVNTEKGEYIQITKFEKESSSKDILAEIIKEAVLKLEFEKSMKWGSSSFRFVRPIKWILALVDNKVLDIEISNVKSSNLTRGLRVFASQEIVIDDIDSYEKILLDNYVVANRDKRQEMILNNLPENTEVDKALLEEVTDLVEYPHIIIGEFNKKYLDLPEDLITITMKTHQRYFPIRLENKKLSNKFVVVRNAPTYSEQVKKGNEKVIEPRLSDSKFFFDEDLKLDLDKCVDKLKEVMFQKDMGTIYEKMLRSKKIASKLNADENILRAIHLMKFDLVSNVINEKEFTSLQGMMGSIYAEHKGENEIVSKAIFEHYMPRFQADSLPSNYESSIVAISDKLDTAMGAFCVGLKPTSSKDPYAIKRAMQGIAYIALNIKLDKSYIDLSEIAYDIFSEDKKVLYPKAKEEFIAFFKSRIEASLAEKYSRDLISYVINIETNFKNMVEKLDKLEILSKTSDFSDLVNLLKRMKNMVKENDSKELNISLIEDINEKNMLELIEKLNKKEDFSNTVDILVENKNVINDFFDNVMINTDDEKITNNRYAILNNILEDIKGIIEI</sequence>
<keyword evidence="3 8" id="KW-0547">Nucleotide-binding</keyword>
<reference evidence="9 10" key="1">
    <citation type="submission" date="2019-10" db="EMBL/GenBank/DDBJ databases">
        <authorList>
            <person name="Blom J."/>
        </authorList>
    </citation>
    <scope>NUCLEOTIDE SEQUENCE [LARGE SCALE GENOMIC DNA]</scope>
    <source>
        <strain evidence="9 10">ES3154-GLU</strain>
    </source>
</reference>
<evidence type="ECO:0000256" key="6">
    <source>
        <dbReference type="ARBA" id="ARBA00023146"/>
    </source>
</evidence>
<evidence type="ECO:0000313" key="9">
    <source>
        <dbReference type="EMBL" id="VWL85230.1"/>
    </source>
</evidence>
<proteinExistence type="inferred from homology"/>
<evidence type="ECO:0000256" key="8">
    <source>
        <dbReference type="HAMAP-Rule" id="MF_00255"/>
    </source>
</evidence>
<accession>A0A6I8MCR7</accession>
<evidence type="ECO:0000256" key="5">
    <source>
        <dbReference type="ARBA" id="ARBA00022917"/>
    </source>
</evidence>
<name>A0A6I8MCR7_9FUSO</name>
<dbReference type="InterPro" id="IPR006194">
    <property type="entry name" value="Gly-tRNA-synth_heterodimer"/>
</dbReference>
<dbReference type="SUPFAM" id="SSF109604">
    <property type="entry name" value="HD-domain/PDEase-like"/>
    <property type="match status" value="1"/>
</dbReference>
<dbReference type="EC" id="6.1.1.14" evidence="8"/>
<evidence type="ECO:0000256" key="3">
    <source>
        <dbReference type="ARBA" id="ARBA00022741"/>
    </source>
</evidence>
<dbReference type="HAMAP" id="MF_00255">
    <property type="entry name" value="Gly_tRNA_synth_beta"/>
    <property type="match status" value="1"/>
</dbReference>
<dbReference type="PRINTS" id="PR01045">
    <property type="entry name" value="TRNASYNTHGB"/>
</dbReference>
<dbReference type="Pfam" id="PF02092">
    <property type="entry name" value="tRNA_synt_2f"/>
    <property type="match status" value="1"/>
</dbReference>
<dbReference type="PANTHER" id="PTHR30075">
    <property type="entry name" value="GLYCYL-TRNA SYNTHETASE"/>
    <property type="match status" value="1"/>
</dbReference>
<keyword evidence="4 8" id="KW-0067">ATP-binding</keyword>
<dbReference type="GO" id="GO:0004820">
    <property type="term" value="F:glycine-tRNA ligase activity"/>
    <property type="evidence" value="ECO:0007669"/>
    <property type="project" value="UniProtKB-UniRule"/>
</dbReference>
<evidence type="ECO:0000256" key="4">
    <source>
        <dbReference type="ARBA" id="ARBA00022840"/>
    </source>
</evidence>
<dbReference type="EMBL" id="CABWIB010000001">
    <property type="protein sequence ID" value="VWL85230.1"/>
    <property type="molecule type" value="Genomic_DNA"/>
</dbReference>
<dbReference type="GO" id="GO:0005829">
    <property type="term" value="C:cytosol"/>
    <property type="evidence" value="ECO:0007669"/>
    <property type="project" value="TreeGrafter"/>
</dbReference>
<dbReference type="PANTHER" id="PTHR30075:SF2">
    <property type="entry name" value="GLYCINE--TRNA LIGASE, CHLOROPLASTIC_MITOCHONDRIAL 2"/>
    <property type="match status" value="1"/>
</dbReference>
<comment type="subunit">
    <text evidence="8">Tetramer of two alpha and two beta subunits.</text>
</comment>
<dbReference type="GO" id="GO:0005524">
    <property type="term" value="F:ATP binding"/>
    <property type="evidence" value="ECO:0007669"/>
    <property type="project" value="UniProtKB-UniRule"/>
</dbReference>
<dbReference type="NCBIfam" id="TIGR00211">
    <property type="entry name" value="glyS"/>
    <property type="match status" value="1"/>
</dbReference>
<dbReference type="InterPro" id="IPR015944">
    <property type="entry name" value="Gly-tRNA-synth_bsu"/>
</dbReference>
<evidence type="ECO:0000256" key="7">
    <source>
        <dbReference type="ARBA" id="ARBA00047937"/>
    </source>
</evidence>
<keyword evidence="8" id="KW-0963">Cytoplasm</keyword>
<evidence type="ECO:0000313" key="10">
    <source>
        <dbReference type="Proteomes" id="UP000419017"/>
    </source>
</evidence>
<comment type="similarity">
    <text evidence="1 8">Belongs to the class-II aminoacyl-tRNA synthetase family.</text>
</comment>
<gene>
    <name evidence="8" type="primary">glyS</name>
    <name evidence="9" type="ORF">OMES3154_00513</name>
</gene>
<protein>
    <recommendedName>
        <fullName evidence="8">Glycine--tRNA ligase beta subunit</fullName>
        <ecNumber evidence="8">6.1.1.14</ecNumber>
    </recommendedName>
    <alternativeName>
        <fullName evidence="8">Glycyl-tRNA synthetase beta subunit</fullName>
        <shortName evidence="8">GlyRS</shortName>
    </alternativeName>
</protein>
<dbReference type="PROSITE" id="PS50861">
    <property type="entry name" value="AA_TRNA_LIGASE_II_GLYAB"/>
    <property type="match status" value="1"/>
</dbReference>